<name>A0A6J5J5L1_9BURK</name>
<dbReference type="EMBL" id="CABWIK020000011">
    <property type="protein sequence ID" value="CAB3966923.1"/>
    <property type="molecule type" value="Genomic_DNA"/>
</dbReference>
<feature type="signal peptide" evidence="1">
    <location>
        <begin position="1"/>
        <end position="25"/>
    </location>
</feature>
<keyword evidence="1" id="KW-0732">Signal</keyword>
<evidence type="ECO:0000313" key="2">
    <source>
        <dbReference type="EMBL" id="CAB3966923.1"/>
    </source>
</evidence>
<organism evidence="2 3">
    <name type="scientific">Burkholderia cenocepacia</name>
    <dbReference type="NCBI Taxonomy" id="95486"/>
    <lineage>
        <taxon>Bacteria</taxon>
        <taxon>Pseudomonadati</taxon>
        <taxon>Pseudomonadota</taxon>
        <taxon>Betaproteobacteria</taxon>
        <taxon>Burkholderiales</taxon>
        <taxon>Burkholderiaceae</taxon>
        <taxon>Burkholderia</taxon>
        <taxon>Burkholderia cepacia complex</taxon>
    </lineage>
</organism>
<dbReference type="AlphaFoldDB" id="A0A6J5J5L1"/>
<reference evidence="2 3" key="1">
    <citation type="submission" date="2020-04" db="EMBL/GenBank/DDBJ databases">
        <authorList>
            <person name="Depoorter E."/>
        </authorList>
    </citation>
    <scope>NUCLEOTIDE SEQUENCE [LARGE SCALE GENOMIC DNA]</scope>
    <source>
        <strain evidence="2 3">BCC0132</strain>
    </source>
</reference>
<proteinExistence type="predicted"/>
<accession>A0A6J5J5L1</accession>
<gene>
    <name evidence="2" type="ORF">BCO9919_02533</name>
</gene>
<evidence type="ECO:0000313" key="3">
    <source>
        <dbReference type="Proteomes" id="UP000494322"/>
    </source>
</evidence>
<feature type="chain" id="PRO_5026786262" evidence="1">
    <location>
        <begin position="26"/>
        <end position="623"/>
    </location>
</feature>
<protein>
    <submittedName>
        <fullName evidence="2">Uncharacterized protein</fullName>
    </submittedName>
</protein>
<sequence>MNSTRLRLTFLGLMLGLGWHHAATAAGCEANFKREADTGSGTRFSTFATVPGLDARNAIAQLKQIAAGDGFLIGDEHYTGSAGQLTIQQQQSDRARGFAITLTANQDTKTLSVATTLPPGMQAAPEAIRGGMCGMLGRVDMSRGAAGTGVAATAPASSGDAFPGAPAFTTCTYNFRPALDGVTGRHYTTWLPIKALNPADAAARLTQAATAANLSVTSNERHGTLTEVTIVQPLPDQGEKRAFPIRFMLEESLGVISVVARLNPKQEMDDDTLRKEICSLVAAATAAPPGESKEPPALPRERKLERWHAGIDWLINRAVVAGKSLVIVPAINLDRKYTGDEAVNEKKWAFRTDVTATTIWQNKANARDVIRVGPDEPFNEVGLHGYVSTFVAGNAQYFVYIVNPGTYTVAGNTYETTANAMSQLGTQQKPGRSPLGQIALLPKKNTDFIQSQEWFNAQFRDREVTDTYCSSVFVQSGGCAFWATEKRTVSEMTEPAGWKTVTREKSVDGLAVSTRLKREFASFSVAGGEAIVIDGLYPTPPNADYDKQACEIVSGQIQCDLTRYTLTRIPADMAHIQGLASDPGFYPRATRILSNARYRPLKLLGKPGELRSVYGQDYSLGVR</sequence>
<dbReference type="PROSITE" id="PS51257">
    <property type="entry name" value="PROKAR_LIPOPROTEIN"/>
    <property type="match status" value="1"/>
</dbReference>
<dbReference type="Proteomes" id="UP000494322">
    <property type="component" value="Unassembled WGS sequence"/>
</dbReference>
<evidence type="ECO:0000256" key="1">
    <source>
        <dbReference type="SAM" id="SignalP"/>
    </source>
</evidence>